<reference evidence="2 3" key="1">
    <citation type="submission" date="2010-06" db="EMBL/GenBank/DDBJ databases">
        <title>Complete sequence chromosome of Methanohalobium evestigatum Z-7303.</title>
        <authorList>
            <consortium name="US DOE Joint Genome Institute"/>
            <person name="Lucas S."/>
            <person name="Copeland A."/>
            <person name="Lapidus A."/>
            <person name="Cheng J.-F."/>
            <person name="Bruce D."/>
            <person name="Goodwin L."/>
            <person name="Pitluck S."/>
            <person name="Saunders E."/>
            <person name="Detter J.C."/>
            <person name="Han C."/>
            <person name="Tapia R."/>
            <person name="Land M."/>
            <person name="Hauser L."/>
            <person name="Kyrpides N."/>
            <person name="Mikhailova N."/>
            <person name="Sieprawska-Lupa M."/>
            <person name="Whitman W.B."/>
            <person name="Anderson I."/>
            <person name="Woyke T."/>
        </authorList>
    </citation>
    <scope>NUCLEOTIDE SEQUENCE [LARGE SCALE GENOMIC DNA]</scope>
    <source>
        <strain evidence="3">ATCC BAA-1072 / DSM 3721 / NBRC 107634 / OCM 161 / Z-7303</strain>
    </source>
</reference>
<feature type="domain" description="4Fe-4S ferredoxin-type" evidence="1">
    <location>
        <begin position="9"/>
        <end position="39"/>
    </location>
</feature>
<dbReference type="Pfam" id="PF13183">
    <property type="entry name" value="Fer4_8"/>
    <property type="match status" value="1"/>
</dbReference>
<dbReference type="Gene3D" id="3.30.70.20">
    <property type="match status" value="2"/>
</dbReference>
<dbReference type="PROSITE" id="PS51379">
    <property type="entry name" value="4FE4S_FER_2"/>
    <property type="match status" value="2"/>
</dbReference>
<evidence type="ECO:0000313" key="3">
    <source>
        <dbReference type="Proteomes" id="UP000000391"/>
    </source>
</evidence>
<dbReference type="STRING" id="644295.Metev_1959"/>
<dbReference type="EMBL" id="CP002069">
    <property type="protein sequence ID" value="ADI74789.1"/>
    <property type="molecule type" value="Genomic_DNA"/>
</dbReference>
<dbReference type="Proteomes" id="UP000000391">
    <property type="component" value="Chromosome"/>
</dbReference>
<dbReference type="PROSITE" id="PS00198">
    <property type="entry name" value="4FE4S_FER_1"/>
    <property type="match status" value="2"/>
</dbReference>
<organism evidence="2 3">
    <name type="scientific">Methanohalobium evestigatum (strain ATCC BAA-1072 / DSM 3721 / NBRC 107634 / OCM 161 / Z-7303)</name>
    <dbReference type="NCBI Taxonomy" id="644295"/>
    <lineage>
        <taxon>Archaea</taxon>
        <taxon>Methanobacteriati</taxon>
        <taxon>Methanobacteriota</taxon>
        <taxon>Stenosarchaea group</taxon>
        <taxon>Methanomicrobia</taxon>
        <taxon>Methanosarcinales</taxon>
        <taxon>Methanosarcinaceae</taxon>
        <taxon>Methanohalobium</taxon>
    </lineage>
</organism>
<dbReference type="InterPro" id="IPR017900">
    <property type="entry name" value="4Fe4S_Fe_S_CS"/>
</dbReference>
<dbReference type="OrthoDB" id="23833at2157"/>
<dbReference type="HOGENOM" id="CLU_139698_5_4_2"/>
<evidence type="ECO:0000259" key="1">
    <source>
        <dbReference type="PROSITE" id="PS51379"/>
    </source>
</evidence>
<dbReference type="InterPro" id="IPR052977">
    <property type="entry name" value="Polyferredoxin-like_ET"/>
</dbReference>
<accession>D7EAB8</accession>
<dbReference type="InterPro" id="IPR017896">
    <property type="entry name" value="4Fe4S_Fe-S-bd"/>
</dbReference>
<dbReference type="GeneID" id="9347618"/>
<sequence>MAKGKKNNKVLEMEESHCIGCGICFSVCPINAKLEKKDEFDPDDENLAIRVVNGKALINEETCIVCGTCTKHCPIGVLSVKKLESAEA</sequence>
<feature type="domain" description="4Fe-4S ferredoxin-type" evidence="1">
    <location>
        <begin position="54"/>
        <end position="83"/>
    </location>
</feature>
<dbReference type="SUPFAM" id="SSF46548">
    <property type="entry name" value="alpha-helical ferredoxin"/>
    <property type="match status" value="1"/>
</dbReference>
<gene>
    <name evidence="2" type="ordered locus">Metev_1959</name>
</gene>
<proteinExistence type="predicted"/>
<evidence type="ECO:0000313" key="2">
    <source>
        <dbReference type="EMBL" id="ADI74789.1"/>
    </source>
</evidence>
<dbReference type="PANTHER" id="PTHR43193">
    <property type="match status" value="1"/>
</dbReference>
<name>D7EAB8_METEZ</name>
<dbReference type="GO" id="GO:0016491">
    <property type="term" value="F:oxidoreductase activity"/>
    <property type="evidence" value="ECO:0007669"/>
    <property type="project" value="UniProtKB-ARBA"/>
</dbReference>
<keyword evidence="3" id="KW-1185">Reference proteome</keyword>
<dbReference type="PANTHER" id="PTHR43193:SF2">
    <property type="entry name" value="POLYFERREDOXIN PROTEIN FWDF"/>
    <property type="match status" value="1"/>
</dbReference>
<protein>
    <submittedName>
        <fullName evidence="2">4Fe-4S ferredoxin iron-sulfur binding domain protein</fullName>
    </submittedName>
</protein>
<dbReference type="KEGG" id="mev:Metev_1959"/>
<dbReference type="AlphaFoldDB" id="D7EAB8"/>
<dbReference type="RefSeq" id="WP_013195354.1">
    <property type="nucleotide sequence ID" value="NC_014253.1"/>
</dbReference>